<protein>
    <recommendedName>
        <fullName evidence="8 9">1,4-dihydroxy-2-naphthoate octaprenyltransferase</fullName>
        <shortName evidence="8">DHNA-octaprenyltransferase</shortName>
        <ecNumber evidence="8 9">2.5.1.74</ecNumber>
    </recommendedName>
</protein>
<dbReference type="PANTHER" id="PTHR13929">
    <property type="entry name" value="1,4-DIHYDROXY-2-NAPHTHOATE OCTAPRENYLTRANSFERASE"/>
    <property type="match status" value="1"/>
</dbReference>
<feature type="region of interest" description="Disordered" evidence="10">
    <location>
        <begin position="1"/>
        <end position="35"/>
    </location>
</feature>
<feature type="transmembrane region" description="Helical" evidence="8">
    <location>
        <begin position="131"/>
        <end position="153"/>
    </location>
</feature>
<dbReference type="EMBL" id="BNJG01000001">
    <property type="protein sequence ID" value="GHO53721.1"/>
    <property type="molecule type" value="Genomic_DNA"/>
</dbReference>
<dbReference type="HAMAP" id="MF_01937">
    <property type="entry name" value="MenA_1"/>
    <property type="match status" value="1"/>
</dbReference>
<evidence type="ECO:0000256" key="2">
    <source>
        <dbReference type="ARBA" id="ARBA00022428"/>
    </source>
</evidence>
<feature type="compositionally biased region" description="Basic and acidic residues" evidence="10">
    <location>
        <begin position="1"/>
        <end position="19"/>
    </location>
</feature>
<evidence type="ECO:0000256" key="4">
    <source>
        <dbReference type="ARBA" id="ARBA00022679"/>
    </source>
</evidence>
<evidence type="ECO:0000256" key="9">
    <source>
        <dbReference type="NCBIfam" id="TIGR00751"/>
    </source>
</evidence>
<proteinExistence type="inferred from homology"/>
<comment type="function">
    <text evidence="8">Conversion of 1,4-dihydroxy-2-naphthoate (DHNA) to demethylmenaquinone (DMK).</text>
</comment>
<dbReference type="CDD" id="cd13962">
    <property type="entry name" value="PT_UbiA_UBIAD1"/>
    <property type="match status" value="1"/>
</dbReference>
<dbReference type="Pfam" id="PF01040">
    <property type="entry name" value="UbiA"/>
    <property type="match status" value="1"/>
</dbReference>
<dbReference type="InterPro" id="IPR026046">
    <property type="entry name" value="UBIAD1"/>
</dbReference>
<keyword evidence="5 8" id="KW-0812">Transmembrane</keyword>
<gene>
    <name evidence="8" type="primary">menA</name>
    <name evidence="11" type="ORF">KSB_21960</name>
</gene>
<keyword evidence="6 8" id="KW-1133">Transmembrane helix</keyword>
<feature type="transmembrane region" description="Helical" evidence="8">
    <location>
        <begin position="264"/>
        <end position="284"/>
    </location>
</feature>
<feature type="transmembrane region" description="Helical" evidence="8">
    <location>
        <begin position="185"/>
        <end position="204"/>
    </location>
</feature>
<feature type="transmembrane region" description="Helical" evidence="8">
    <location>
        <begin position="233"/>
        <end position="258"/>
    </location>
</feature>
<evidence type="ECO:0000256" key="3">
    <source>
        <dbReference type="ARBA" id="ARBA00022475"/>
    </source>
</evidence>
<organism evidence="11 12">
    <name type="scientific">Ktedonobacter robiniae</name>
    <dbReference type="NCBI Taxonomy" id="2778365"/>
    <lineage>
        <taxon>Bacteria</taxon>
        <taxon>Bacillati</taxon>
        <taxon>Chloroflexota</taxon>
        <taxon>Ktedonobacteria</taxon>
        <taxon>Ktedonobacterales</taxon>
        <taxon>Ktedonobacteraceae</taxon>
        <taxon>Ktedonobacter</taxon>
    </lineage>
</organism>
<feature type="transmembrane region" description="Helical" evidence="8">
    <location>
        <begin position="305"/>
        <end position="330"/>
    </location>
</feature>
<evidence type="ECO:0000256" key="6">
    <source>
        <dbReference type="ARBA" id="ARBA00022989"/>
    </source>
</evidence>
<accession>A0ABQ3ULV1</accession>
<name>A0ABQ3ULV1_9CHLR</name>
<dbReference type="Proteomes" id="UP000654345">
    <property type="component" value="Unassembled WGS sequence"/>
</dbReference>
<evidence type="ECO:0000256" key="5">
    <source>
        <dbReference type="ARBA" id="ARBA00022692"/>
    </source>
</evidence>
<comment type="similarity">
    <text evidence="8">Belongs to the MenA family. Type 1 subfamily.</text>
</comment>
<comment type="subcellular location">
    <subcellularLocation>
        <location evidence="8">Cell membrane</location>
        <topology evidence="8">Multi-pass membrane protein</topology>
    </subcellularLocation>
    <subcellularLocation>
        <location evidence="1">Membrane</location>
        <topology evidence="1">Multi-pass membrane protein</topology>
    </subcellularLocation>
</comment>
<sequence length="404" mass="43776">MEKEEQKKQAIERPEKESKSSIAGTTAPIIEADGEKAERLPTIPLDSLKAIGELEPPVVSVHSVESTRTFSVPTPLVVQPAEYHRSSGEWMRIFWDGIRPSYLSLSLFPFLFGTTLAWSQQVSSAHVLGHFRLLSFVLSLVALLLVHMGANLINDYYDYIRGVDTSNPLGPGGLIQQGLIKPTRVLVLGLIFLGASALSGLATVLISMNWMLALFGLVGLLFAYFYSGSGKSLAALCLGPLVALGIFGPLVTIGAYIVQGGGDLHKALLYSLPLGLTAAATILVNDMRDLEGDEQARKFTLANRLGLTWSRAIFLVLLLAAYGFAAFLAVPSHTPHWLLLAFLTLPLLVNIVTGILRASSPNSLHLVFRDMLRQNAWFGVLLLIGLIVSTLVSAISLLPTHLMR</sequence>
<feature type="transmembrane region" description="Helical" evidence="8">
    <location>
        <begin position="336"/>
        <end position="356"/>
    </location>
</feature>
<dbReference type="InterPro" id="IPR004657">
    <property type="entry name" value="MenA"/>
</dbReference>
<keyword evidence="4 8" id="KW-0808">Transferase</keyword>
<evidence type="ECO:0000313" key="12">
    <source>
        <dbReference type="Proteomes" id="UP000654345"/>
    </source>
</evidence>
<dbReference type="RefSeq" id="WP_201370509.1">
    <property type="nucleotide sequence ID" value="NZ_BNJG01000001.1"/>
</dbReference>
<feature type="transmembrane region" description="Helical" evidence="8">
    <location>
        <begin position="101"/>
        <end position="119"/>
    </location>
</feature>
<evidence type="ECO:0000256" key="8">
    <source>
        <dbReference type="HAMAP-Rule" id="MF_01937"/>
    </source>
</evidence>
<dbReference type="InterPro" id="IPR044878">
    <property type="entry name" value="UbiA_sf"/>
</dbReference>
<feature type="transmembrane region" description="Helical" evidence="8">
    <location>
        <begin position="376"/>
        <end position="398"/>
    </location>
</feature>
<evidence type="ECO:0000256" key="1">
    <source>
        <dbReference type="ARBA" id="ARBA00004141"/>
    </source>
</evidence>
<comment type="catalytic activity">
    <reaction evidence="8">
        <text>an all-trans-polyprenyl diphosphate + 1,4-dihydroxy-2-naphthoate + H(+) = a 2-demethylmenaquinol + CO2 + diphosphate</text>
        <dbReference type="Rhea" id="RHEA:26478"/>
        <dbReference type="Rhea" id="RHEA-COMP:9563"/>
        <dbReference type="Rhea" id="RHEA-COMP:9564"/>
        <dbReference type="ChEBI" id="CHEBI:11173"/>
        <dbReference type="ChEBI" id="CHEBI:15378"/>
        <dbReference type="ChEBI" id="CHEBI:16526"/>
        <dbReference type="ChEBI" id="CHEBI:33019"/>
        <dbReference type="ChEBI" id="CHEBI:55437"/>
        <dbReference type="ChEBI" id="CHEBI:58914"/>
        <dbReference type="EC" id="2.5.1.74"/>
    </reaction>
</comment>
<comment type="pathway">
    <text evidence="8">Quinol/quinone metabolism; menaquinone biosynthesis; menaquinol from 1,4-dihydroxy-2-naphthoate: step 1/2.</text>
</comment>
<reference evidence="11 12" key="1">
    <citation type="journal article" date="2021" name="Int. J. Syst. Evol. Microbiol.">
        <title>Reticulibacter mediterranei gen. nov., sp. nov., within the new family Reticulibacteraceae fam. nov., and Ktedonospora formicarum gen. nov., sp. nov., Ktedonobacter robiniae sp. nov., Dictyobacter formicarum sp. nov. and Dictyobacter arantiisoli sp. nov., belonging to the class Ktedonobacteria.</title>
        <authorList>
            <person name="Yabe S."/>
            <person name="Zheng Y."/>
            <person name="Wang C.M."/>
            <person name="Sakai Y."/>
            <person name="Abe K."/>
            <person name="Yokota A."/>
            <person name="Donadio S."/>
            <person name="Cavaletti L."/>
            <person name="Monciardini P."/>
        </authorList>
    </citation>
    <scope>NUCLEOTIDE SEQUENCE [LARGE SCALE GENOMIC DNA]</scope>
    <source>
        <strain evidence="11 12">SOSP1-30</strain>
    </source>
</reference>
<keyword evidence="12" id="KW-1185">Reference proteome</keyword>
<feature type="transmembrane region" description="Helical" evidence="8">
    <location>
        <begin position="210"/>
        <end position="226"/>
    </location>
</feature>
<keyword evidence="7 8" id="KW-0472">Membrane</keyword>
<evidence type="ECO:0000313" key="11">
    <source>
        <dbReference type="EMBL" id="GHO53721.1"/>
    </source>
</evidence>
<keyword evidence="2 8" id="KW-0474">Menaquinone biosynthesis</keyword>
<comment type="caution">
    <text evidence="11">The sequence shown here is derived from an EMBL/GenBank/DDBJ whole genome shotgun (WGS) entry which is preliminary data.</text>
</comment>
<dbReference type="Gene3D" id="1.20.120.1780">
    <property type="entry name" value="UbiA prenyltransferase"/>
    <property type="match status" value="1"/>
</dbReference>
<evidence type="ECO:0000256" key="10">
    <source>
        <dbReference type="SAM" id="MobiDB-lite"/>
    </source>
</evidence>
<dbReference type="Gene3D" id="1.10.357.140">
    <property type="entry name" value="UbiA prenyltransferase"/>
    <property type="match status" value="1"/>
</dbReference>
<keyword evidence="3 8" id="KW-1003">Cell membrane</keyword>
<evidence type="ECO:0000256" key="7">
    <source>
        <dbReference type="ARBA" id="ARBA00023136"/>
    </source>
</evidence>
<dbReference type="InterPro" id="IPR000537">
    <property type="entry name" value="UbiA_prenyltransferase"/>
</dbReference>
<dbReference type="NCBIfam" id="TIGR00751">
    <property type="entry name" value="menA"/>
    <property type="match status" value="1"/>
</dbReference>
<dbReference type="EC" id="2.5.1.74" evidence="8 9"/>
<dbReference type="PANTHER" id="PTHR13929:SF0">
    <property type="entry name" value="UBIA PRENYLTRANSFERASE DOMAIN-CONTAINING PROTEIN 1"/>
    <property type="match status" value="1"/>
</dbReference>